<feature type="transmembrane region" description="Helical" evidence="13">
    <location>
        <begin position="80"/>
        <end position="96"/>
    </location>
</feature>
<dbReference type="PANTHER" id="PTHR47354">
    <property type="entry name" value="NADH OXIDOREDUCTASE HCR"/>
    <property type="match status" value="1"/>
</dbReference>
<dbReference type="InterPro" id="IPR017938">
    <property type="entry name" value="Riboflavin_synthase-like_b-brl"/>
</dbReference>
<keyword evidence="9" id="KW-0560">Oxidoreductase</keyword>
<comment type="cofactor">
    <cofactor evidence="1">
        <name>FAD</name>
        <dbReference type="ChEBI" id="CHEBI:57692"/>
    </cofactor>
</comment>
<dbReference type="InterPro" id="IPR039261">
    <property type="entry name" value="FNR_nucleotide-bd"/>
</dbReference>
<dbReference type="GO" id="GO:0016491">
    <property type="term" value="F:oxidoreductase activity"/>
    <property type="evidence" value="ECO:0007669"/>
    <property type="project" value="UniProtKB-KW"/>
</dbReference>
<dbReference type="InterPro" id="IPR017927">
    <property type="entry name" value="FAD-bd_FR_type"/>
</dbReference>
<keyword evidence="10" id="KW-0408">Iron</keyword>
<evidence type="ECO:0000313" key="15">
    <source>
        <dbReference type="EMBL" id="EGL54266.1"/>
    </source>
</evidence>
<evidence type="ECO:0000256" key="10">
    <source>
        <dbReference type="ARBA" id="ARBA00023004"/>
    </source>
</evidence>
<evidence type="ECO:0000256" key="8">
    <source>
        <dbReference type="ARBA" id="ARBA00022989"/>
    </source>
</evidence>
<dbReference type="CDD" id="cd06198">
    <property type="entry name" value="FNR_like_3"/>
    <property type="match status" value="1"/>
</dbReference>
<organism evidence="15 16">
    <name type="scientific">Methylophaga aminisulfidivorans MP</name>
    <dbReference type="NCBI Taxonomy" id="1026882"/>
    <lineage>
        <taxon>Bacteria</taxon>
        <taxon>Pseudomonadati</taxon>
        <taxon>Pseudomonadota</taxon>
        <taxon>Gammaproteobacteria</taxon>
        <taxon>Thiotrichales</taxon>
        <taxon>Piscirickettsiaceae</taxon>
        <taxon>Methylophaga</taxon>
    </lineage>
</organism>
<accession>F5SYU5</accession>
<dbReference type="PROSITE" id="PS51384">
    <property type="entry name" value="FAD_FR"/>
    <property type="match status" value="1"/>
</dbReference>
<name>F5SYU5_9GAMM</name>
<dbReference type="Proteomes" id="UP000003544">
    <property type="component" value="Unassembled WGS sequence"/>
</dbReference>
<dbReference type="Pfam" id="PF08022">
    <property type="entry name" value="FAD_binding_8"/>
    <property type="match status" value="1"/>
</dbReference>
<dbReference type="AlphaFoldDB" id="F5SYU5"/>
<evidence type="ECO:0000256" key="4">
    <source>
        <dbReference type="ARBA" id="ARBA00022692"/>
    </source>
</evidence>
<dbReference type="OrthoDB" id="9806195at2"/>
<keyword evidence="11" id="KW-0411">Iron-sulfur</keyword>
<evidence type="ECO:0000256" key="5">
    <source>
        <dbReference type="ARBA" id="ARBA00022714"/>
    </source>
</evidence>
<dbReference type="GO" id="GO:0016020">
    <property type="term" value="C:membrane"/>
    <property type="evidence" value="ECO:0007669"/>
    <property type="project" value="UniProtKB-SubCell"/>
</dbReference>
<feature type="domain" description="FAD-binding FR-type" evidence="14">
    <location>
        <begin position="211"/>
        <end position="321"/>
    </location>
</feature>
<comment type="subcellular location">
    <subcellularLocation>
        <location evidence="2">Membrane</location>
        <topology evidence="2">Multi-pass membrane protein</topology>
    </subcellularLocation>
</comment>
<keyword evidence="6" id="KW-0479">Metal-binding</keyword>
<dbReference type="Gene3D" id="3.40.50.80">
    <property type="entry name" value="Nucleotide-binding domain of ferredoxin-NADP reductase (FNR) module"/>
    <property type="match status" value="1"/>
</dbReference>
<evidence type="ECO:0000256" key="3">
    <source>
        <dbReference type="ARBA" id="ARBA00022630"/>
    </source>
</evidence>
<evidence type="ECO:0000256" key="12">
    <source>
        <dbReference type="ARBA" id="ARBA00023136"/>
    </source>
</evidence>
<feature type="transmembrane region" description="Helical" evidence="13">
    <location>
        <begin position="194"/>
        <end position="215"/>
    </location>
</feature>
<keyword evidence="3" id="KW-0285">Flavoprotein</keyword>
<dbReference type="Pfam" id="PF01794">
    <property type="entry name" value="Ferric_reduct"/>
    <property type="match status" value="1"/>
</dbReference>
<reference evidence="15 16" key="1">
    <citation type="journal article" date="2011" name="J. Bacteriol.">
        <title>Draft genome sequence of Methylophaga aminisulfidivorans MP T.</title>
        <authorList>
            <person name="Han G.H."/>
            <person name="Kim W."/>
            <person name="Chun J."/>
            <person name="Kim S.W."/>
        </authorList>
    </citation>
    <scope>NUCLEOTIDE SEQUENCE [LARGE SCALE GENOMIC DNA]</scope>
    <source>
        <strain evidence="16">MP(T)</strain>
    </source>
</reference>
<keyword evidence="12 13" id="KW-0472">Membrane</keyword>
<dbReference type="SUPFAM" id="SSF63380">
    <property type="entry name" value="Riboflavin synthase domain-like"/>
    <property type="match status" value="1"/>
</dbReference>
<evidence type="ECO:0000256" key="7">
    <source>
        <dbReference type="ARBA" id="ARBA00022827"/>
    </source>
</evidence>
<sequence>MKKIKYALLIILLVPTGLWLLADTLLPDPFSYFSFRRVFVQYSGVIAITVMSVAMLLALRPKWIEPYFNGLDKMYRLHKWLGISALVFAVSHWWFAKGTKWMVGWGWLERPERRPRGNGPDLGFWEGLFRSQRGLAETIGEWAFYAAALLIVLALIKRFPYRWFAKTHTLLAATYLLFVFHAIILLNFDYWSQPIGWLTAVLLASGTFSAIWVLLGRVGAKRKVNGEITSLEHHEDMRLMEVTVKMDEGWPGHKAGQFAFAMSDKKEGPHPYTIASAWDPDTRLIRFVIKALGDHTSRLSERLTIGMPITMEGPYGEFDFNDEQQRQIWVGAGIGMTPFIARMKRLADQPDGKVIDFFHPTMHINDTIKDKLSADVEASKVNLHLLIDEKDGLLDAERIRETVPDWRIASIWFCGPPALGEAIRKDFIKHGFRPEQFHQELFKLR</sequence>
<dbReference type="STRING" id="1026882.MAMP_00707"/>
<keyword evidence="7" id="KW-0274">FAD</keyword>
<keyword evidence="4 13" id="KW-0812">Transmembrane</keyword>
<protein>
    <submittedName>
        <fullName evidence="15">Putative ferric reductase</fullName>
    </submittedName>
</protein>
<feature type="transmembrane region" description="Helical" evidence="13">
    <location>
        <begin position="38"/>
        <end position="59"/>
    </location>
</feature>
<keyword evidence="5" id="KW-0001">2Fe-2S</keyword>
<comment type="caution">
    <text evidence="15">The sequence shown here is derived from an EMBL/GenBank/DDBJ whole genome shotgun (WGS) entry which is preliminary data.</text>
</comment>
<dbReference type="Gene3D" id="2.40.30.10">
    <property type="entry name" value="Translation factors"/>
    <property type="match status" value="1"/>
</dbReference>
<keyword evidence="8 13" id="KW-1133">Transmembrane helix</keyword>
<dbReference type="PANTHER" id="PTHR47354:SF8">
    <property type="entry name" value="1,2-PHENYLACETYL-COA EPOXIDASE, SUBUNIT E"/>
    <property type="match status" value="1"/>
</dbReference>
<dbReference type="InterPro" id="IPR013112">
    <property type="entry name" value="FAD-bd_8"/>
</dbReference>
<evidence type="ECO:0000256" key="11">
    <source>
        <dbReference type="ARBA" id="ARBA00023014"/>
    </source>
</evidence>
<dbReference type="GO" id="GO:0050660">
    <property type="term" value="F:flavin adenine dinucleotide binding"/>
    <property type="evidence" value="ECO:0007669"/>
    <property type="project" value="TreeGrafter"/>
</dbReference>
<dbReference type="SUPFAM" id="SSF52343">
    <property type="entry name" value="Ferredoxin reductase-like, C-terminal NADP-linked domain"/>
    <property type="match status" value="1"/>
</dbReference>
<dbReference type="InterPro" id="IPR050415">
    <property type="entry name" value="MRET"/>
</dbReference>
<feature type="transmembrane region" description="Helical" evidence="13">
    <location>
        <begin position="139"/>
        <end position="156"/>
    </location>
</feature>
<proteinExistence type="predicted"/>
<dbReference type="GO" id="GO:0051537">
    <property type="term" value="F:2 iron, 2 sulfur cluster binding"/>
    <property type="evidence" value="ECO:0007669"/>
    <property type="project" value="UniProtKB-KW"/>
</dbReference>
<evidence type="ECO:0000256" key="9">
    <source>
        <dbReference type="ARBA" id="ARBA00023002"/>
    </source>
</evidence>
<dbReference type="InterPro" id="IPR013130">
    <property type="entry name" value="Fe3_Rdtase_TM_dom"/>
</dbReference>
<dbReference type="EMBL" id="AFIG01000001">
    <property type="protein sequence ID" value="EGL54266.1"/>
    <property type="molecule type" value="Genomic_DNA"/>
</dbReference>
<dbReference type="GO" id="GO:0046872">
    <property type="term" value="F:metal ion binding"/>
    <property type="evidence" value="ECO:0007669"/>
    <property type="project" value="UniProtKB-KW"/>
</dbReference>
<evidence type="ECO:0000256" key="1">
    <source>
        <dbReference type="ARBA" id="ARBA00001974"/>
    </source>
</evidence>
<dbReference type="eggNOG" id="COG4097">
    <property type="taxonomic scope" value="Bacteria"/>
</dbReference>
<evidence type="ECO:0000259" key="14">
    <source>
        <dbReference type="PROSITE" id="PS51384"/>
    </source>
</evidence>
<keyword evidence="16" id="KW-1185">Reference proteome</keyword>
<evidence type="ECO:0000313" key="16">
    <source>
        <dbReference type="Proteomes" id="UP000003544"/>
    </source>
</evidence>
<evidence type="ECO:0000256" key="6">
    <source>
        <dbReference type="ARBA" id="ARBA00022723"/>
    </source>
</evidence>
<evidence type="ECO:0000256" key="13">
    <source>
        <dbReference type="SAM" id="Phobius"/>
    </source>
</evidence>
<feature type="transmembrane region" description="Helical" evidence="13">
    <location>
        <begin position="168"/>
        <end position="188"/>
    </location>
</feature>
<gene>
    <name evidence="15" type="ORF">MAMP_00707</name>
</gene>
<dbReference type="RefSeq" id="WP_007144152.1">
    <property type="nucleotide sequence ID" value="NZ_AFIG01000001.1"/>
</dbReference>
<evidence type="ECO:0000256" key="2">
    <source>
        <dbReference type="ARBA" id="ARBA00004141"/>
    </source>
</evidence>